<organism evidence="3 4">
    <name type="scientific">Kitasatospora kifunensis</name>
    <name type="common">Streptomyces kifunensis</name>
    <dbReference type="NCBI Taxonomy" id="58351"/>
    <lineage>
        <taxon>Bacteria</taxon>
        <taxon>Bacillati</taxon>
        <taxon>Actinomycetota</taxon>
        <taxon>Actinomycetes</taxon>
        <taxon>Kitasatosporales</taxon>
        <taxon>Streptomycetaceae</taxon>
        <taxon>Kitasatospora</taxon>
    </lineage>
</organism>
<dbReference type="CDD" id="cd16936">
    <property type="entry name" value="HATPase_RsbW-like"/>
    <property type="match status" value="1"/>
</dbReference>
<dbReference type="PANTHER" id="PTHR35526">
    <property type="entry name" value="ANTI-SIGMA-F FACTOR RSBW-RELATED"/>
    <property type="match status" value="1"/>
</dbReference>
<dbReference type="AlphaFoldDB" id="A0A7W7R0I7"/>
<comment type="caution">
    <text evidence="3">The sequence shown here is derived from an EMBL/GenBank/DDBJ whole genome shotgun (WGS) entry which is preliminary data.</text>
</comment>
<accession>A0A7W7R0I7</accession>
<dbReference type="Gene3D" id="3.30.565.10">
    <property type="entry name" value="Histidine kinase-like ATPase, C-terminal domain"/>
    <property type="match status" value="1"/>
</dbReference>
<feature type="domain" description="Histidine kinase/HSP90-like ATPase" evidence="2">
    <location>
        <begin position="34"/>
        <end position="124"/>
    </location>
</feature>
<reference evidence="3 4" key="1">
    <citation type="submission" date="2020-08" db="EMBL/GenBank/DDBJ databases">
        <title>Sequencing the genomes of 1000 actinobacteria strains.</title>
        <authorList>
            <person name="Klenk H.-P."/>
        </authorList>
    </citation>
    <scope>NUCLEOTIDE SEQUENCE [LARGE SCALE GENOMIC DNA]</scope>
    <source>
        <strain evidence="3 4">DSM 41654</strain>
    </source>
</reference>
<dbReference type="InterPro" id="IPR036890">
    <property type="entry name" value="HATPase_C_sf"/>
</dbReference>
<dbReference type="GO" id="GO:0004674">
    <property type="term" value="F:protein serine/threonine kinase activity"/>
    <property type="evidence" value="ECO:0007669"/>
    <property type="project" value="UniProtKB-KW"/>
</dbReference>
<dbReference type="InterPro" id="IPR050267">
    <property type="entry name" value="Anti-sigma-factor_SerPK"/>
</dbReference>
<dbReference type="Pfam" id="PF13581">
    <property type="entry name" value="HATPase_c_2"/>
    <property type="match status" value="1"/>
</dbReference>
<dbReference type="SUPFAM" id="SSF55874">
    <property type="entry name" value="ATPase domain of HSP90 chaperone/DNA topoisomerase II/histidine kinase"/>
    <property type="match status" value="1"/>
</dbReference>
<dbReference type="EMBL" id="JACHJV010000001">
    <property type="protein sequence ID" value="MBB4923212.1"/>
    <property type="molecule type" value="Genomic_DNA"/>
</dbReference>
<evidence type="ECO:0000256" key="1">
    <source>
        <dbReference type="ARBA" id="ARBA00022527"/>
    </source>
</evidence>
<dbReference type="Proteomes" id="UP000540506">
    <property type="component" value="Unassembled WGS sequence"/>
</dbReference>
<gene>
    <name evidence="3" type="ORF">FHR34_002205</name>
</gene>
<proteinExistence type="predicted"/>
<protein>
    <submittedName>
        <fullName evidence="3">Anti-sigma regulatory factor (Ser/Thr protein kinase)</fullName>
    </submittedName>
</protein>
<keyword evidence="1" id="KW-0808">Transferase</keyword>
<name>A0A7W7R0I7_KITKI</name>
<sequence>MAATSVELASKSRVLGGSDEFWMPRALSSSGWSRRRLLRLLGRIEGGDRFADSGSVIITELVTNAVKHGTRRGKRVFVRLTVDAASLRIEVHDASSVAPVLRDIELLDECGRGLNLVRAMSQAWGFGPRTPGIGKIVWAVVTPVQGDDR</sequence>
<keyword evidence="1" id="KW-0723">Serine/threonine-protein kinase</keyword>
<dbReference type="PANTHER" id="PTHR35526:SF3">
    <property type="entry name" value="ANTI-SIGMA-F FACTOR RSBW"/>
    <property type="match status" value="1"/>
</dbReference>
<keyword evidence="4" id="KW-1185">Reference proteome</keyword>
<dbReference type="InterPro" id="IPR003594">
    <property type="entry name" value="HATPase_dom"/>
</dbReference>
<evidence type="ECO:0000313" key="4">
    <source>
        <dbReference type="Proteomes" id="UP000540506"/>
    </source>
</evidence>
<dbReference type="RefSeq" id="WP_184935261.1">
    <property type="nucleotide sequence ID" value="NZ_JACHJV010000001.1"/>
</dbReference>
<evidence type="ECO:0000313" key="3">
    <source>
        <dbReference type="EMBL" id="MBB4923212.1"/>
    </source>
</evidence>
<keyword evidence="1" id="KW-0418">Kinase</keyword>
<evidence type="ECO:0000259" key="2">
    <source>
        <dbReference type="Pfam" id="PF13581"/>
    </source>
</evidence>